<dbReference type="AlphaFoldDB" id="A0A914VVP0"/>
<feature type="compositionally biased region" description="Basic and acidic residues" evidence="1">
    <location>
        <begin position="11"/>
        <end position="58"/>
    </location>
</feature>
<sequence>MSGGESPWRFRPIDPTDERYHSDGCDLHVFGDDDGGGEKSDPRRRADTVPGRDKRSEVDRPPLIAVVSQLTDWVIADGDIPLLAVILCGCTQRKYPQQTTVCY</sequence>
<evidence type="ECO:0000313" key="3">
    <source>
        <dbReference type="WBParaSite" id="PSAMB.scaffold2655size21972.g18748.t1"/>
    </source>
</evidence>
<feature type="region of interest" description="Disordered" evidence="1">
    <location>
        <begin position="1"/>
        <end position="58"/>
    </location>
</feature>
<keyword evidence="2" id="KW-1185">Reference proteome</keyword>
<protein>
    <submittedName>
        <fullName evidence="3">Uncharacterized protein</fullName>
    </submittedName>
</protein>
<proteinExistence type="predicted"/>
<name>A0A914VVP0_9BILA</name>
<reference evidence="3" key="1">
    <citation type="submission" date="2022-11" db="UniProtKB">
        <authorList>
            <consortium name="WormBaseParasite"/>
        </authorList>
    </citation>
    <scope>IDENTIFICATION</scope>
</reference>
<evidence type="ECO:0000313" key="2">
    <source>
        <dbReference type="Proteomes" id="UP000887566"/>
    </source>
</evidence>
<dbReference type="WBParaSite" id="PSAMB.scaffold2655size21972.g18748.t1">
    <property type="protein sequence ID" value="PSAMB.scaffold2655size21972.g18748.t1"/>
    <property type="gene ID" value="PSAMB.scaffold2655size21972.g18748"/>
</dbReference>
<accession>A0A914VVP0</accession>
<organism evidence="2 3">
    <name type="scientific">Plectus sambesii</name>
    <dbReference type="NCBI Taxonomy" id="2011161"/>
    <lineage>
        <taxon>Eukaryota</taxon>
        <taxon>Metazoa</taxon>
        <taxon>Ecdysozoa</taxon>
        <taxon>Nematoda</taxon>
        <taxon>Chromadorea</taxon>
        <taxon>Plectida</taxon>
        <taxon>Plectina</taxon>
        <taxon>Plectoidea</taxon>
        <taxon>Plectidae</taxon>
        <taxon>Plectus</taxon>
    </lineage>
</organism>
<dbReference type="Proteomes" id="UP000887566">
    <property type="component" value="Unplaced"/>
</dbReference>
<evidence type="ECO:0000256" key="1">
    <source>
        <dbReference type="SAM" id="MobiDB-lite"/>
    </source>
</evidence>